<dbReference type="SUPFAM" id="SSF54211">
    <property type="entry name" value="Ribosomal protein S5 domain 2-like"/>
    <property type="match status" value="1"/>
</dbReference>
<sequence length="205" mass="22090">MPYPIPTPSVDAPHEAEFDVQKSRFISWVAQVNTPDDAQRLLARARAHHPSARHHCLAFIAGAPGEQQAIGFSDDGEPGGTAGRPMYQALEGSQIGQIACVAIRYFGGIKLGTGGLARAYAKCVTLALETLPTSNFMPRTPIQLEIPFAGEQGARQWADQHDALIEQVEYSATGVRLTLAWPMDHTLDLSALNARLAGSVHLIDP</sequence>
<reference evidence="3 4" key="1">
    <citation type="submission" date="2023-04" db="EMBL/GenBank/DDBJ databases">
        <title>A long-awaited taxogenomic arrangement of the family Halomonadaceae.</title>
        <authorList>
            <person name="De La Haba R."/>
            <person name="Chuvochina M."/>
            <person name="Wittouck S."/>
            <person name="Arahal D.R."/>
            <person name="Sanchez-Porro C."/>
            <person name="Hugenholtz P."/>
            <person name="Ventosa A."/>
        </authorList>
    </citation>
    <scope>NUCLEOTIDE SEQUENCE [LARGE SCALE GENOMIC DNA]</scope>
    <source>
        <strain evidence="3 4">DSM 22428</strain>
    </source>
</reference>
<dbReference type="InterPro" id="IPR036956">
    <property type="entry name" value="Impact_N_sf"/>
</dbReference>
<dbReference type="RefSeq" id="WP_251591629.1">
    <property type="nucleotide sequence ID" value="NZ_JAMLJI010000001.1"/>
</dbReference>
<dbReference type="Proteomes" id="UP001269375">
    <property type="component" value="Unassembled WGS sequence"/>
</dbReference>
<dbReference type="InterPro" id="IPR001498">
    <property type="entry name" value="Impact_N"/>
</dbReference>
<evidence type="ECO:0000313" key="4">
    <source>
        <dbReference type="Proteomes" id="UP001269375"/>
    </source>
</evidence>
<evidence type="ECO:0000313" key="3">
    <source>
        <dbReference type="EMBL" id="MDR5895538.1"/>
    </source>
</evidence>
<dbReference type="Pfam" id="PF01205">
    <property type="entry name" value="Impact_N"/>
    <property type="match status" value="1"/>
</dbReference>
<evidence type="ECO:0000256" key="1">
    <source>
        <dbReference type="ARBA" id="ARBA00007665"/>
    </source>
</evidence>
<proteinExistence type="inferred from homology"/>
<gene>
    <name evidence="3" type="ORF">QC825_05565</name>
</gene>
<organism evidence="3 4">
    <name type="scientific">Larsenimonas suaedae</name>
    <dbReference type="NCBI Taxonomy" id="1851019"/>
    <lineage>
        <taxon>Bacteria</taxon>
        <taxon>Pseudomonadati</taxon>
        <taxon>Pseudomonadota</taxon>
        <taxon>Gammaproteobacteria</taxon>
        <taxon>Oceanospirillales</taxon>
        <taxon>Halomonadaceae</taxon>
        <taxon>Larsenimonas</taxon>
    </lineage>
</organism>
<protein>
    <submittedName>
        <fullName evidence="3">YigZ family protein</fullName>
    </submittedName>
</protein>
<dbReference type="EMBL" id="JARWAO010000002">
    <property type="protein sequence ID" value="MDR5895538.1"/>
    <property type="molecule type" value="Genomic_DNA"/>
</dbReference>
<name>A0ABU1GU34_9GAMM</name>
<feature type="domain" description="Impact N-terminal" evidence="2">
    <location>
        <begin position="21"/>
        <end position="128"/>
    </location>
</feature>
<comment type="similarity">
    <text evidence="1">Belongs to the IMPACT family.</text>
</comment>
<dbReference type="InterPro" id="IPR023582">
    <property type="entry name" value="Impact"/>
</dbReference>
<evidence type="ECO:0000259" key="2">
    <source>
        <dbReference type="Pfam" id="PF01205"/>
    </source>
</evidence>
<dbReference type="PANTHER" id="PTHR16301:SF20">
    <property type="entry name" value="IMPACT FAMILY MEMBER YIGZ"/>
    <property type="match status" value="1"/>
</dbReference>
<keyword evidence="4" id="KW-1185">Reference proteome</keyword>
<dbReference type="Gene3D" id="3.30.230.30">
    <property type="entry name" value="Impact, N-terminal domain"/>
    <property type="match status" value="1"/>
</dbReference>
<dbReference type="InterPro" id="IPR020568">
    <property type="entry name" value="Ribosomal_Su5_D2-typ_SF"/>
</dbReference>
<comment type="caution">
    <text evidence="3">The sequence shown here is derived from an EMBL/GenBank/DDBJ whole genome shotgun (WGS) entry which is preliminary data.</text>
</comment>
<dbReference type="PANTHER" id="PTHR16301">
    <property type="entry name" value="IMPACT-RELATED"/>
    <property type="match status" value="1"/>
</dbReference>
<accession>A0ABU1GU34</accession>